<dbReference type="Pfam" id="PF12833">
    <property type="entry name" value="HTH_18"/>
    <property type="match status" value="1"/>
</dbReference>
<keyword evidence="1" id="KW-0805">Transcription regulation</keyword>
<keyword evidence="3" id="KW-0804">Transcription</keyword>
<name>A0A1D3TTR7_9FIRM</name>
<dbReference type="Pfam" id="PF02311">
    <property type="entry name" value="AraC_binding"/>
    <property type="match status" value="1"/>
</dbReference>
<dbReference type="PANTHER" id="PTHR43280:SF2">
    <property type="entry name" value="HTH-TYPE TRANSCRIPTIONAL REGULATOR EXSA"/>
    <property type="match status" value="1"/>
</dbReference>
<dbReference type="Gene3D" id="1.10.10.60">
    <property type="entry name" value="Homeodomain-like"/>
    <property type="match status" value="2"/>
</dbReference>
<dbReference type="SUPFAM" id="SSF46689">
    <property type="entry name" value="Homeodomain-like"/>
    <property type="match status" value="2"/>
</dbReference>
<dbReference type="GO" id="GO:0003700">
    <property type="term" value="F:DNA-binding transcription factor activity"/>
    <property type="evidence" value="ECO:0007669"/>
    <property type="project" value="InterPro"/>
</dbReference>
<dbReference type="SUPFAM" id="SSF51215">
    <property type="entry name" value="Regulatory protein AraC"/>
    <property type="match status" value="1"/>
</dbReference>
<protein>
    <submittedName>
        <fullName evidence="5">AraC-type DNA-binding protein</fullName>
    </submittedName>
</protein>
<dbReference type="EMBL" id="FMKA01000010">
    <property type="protein sequence ID" value="SCP97393.1"/>
    <property type="molecule type" value="Genomic_DNA"/>
</dbReference>
<evidence type="ECO:0000256" key="2">
    <source>
        <dbReference type="ARBA" id="ARBA00023125"/>
    </source>
</evidence>
<feature type="domain" description="HTH araC/xylS-type" evidence="4">
    <location>
        <begin position="174"/>
        <end position="273"/>
    </location>
</feature>
<dbReference type="AlphaFoldDB" id="A0A1D3TTR7"/>
<dbReference type="PANTHER" id="PTHR43280">
    <property type="entry name" value="ARAC-FAMILY TRANSCRIPTIONAL REGULATOR"/>
    <property type="match status" value="1"/>
</dbReference>
<evidence type="ECO:0000259" key="4">
    <source>
        <dbReference type="PROSITE" id="PS01124"/>
    </source>
</evidence>
<reference evidence="5 6" key="1">
    <citation type="submission" date="2016-09" db="EMBL/GenBank/DDBJ databases">
        <authorList>
            <person name="Capua I."/>
            <person name="De Benedictis P."/>
            <person name="Joannis T."/>
            <person name="Lombin L.H."/>
            <person name="Cattoli G."/>
        </authorList>
    </citation>
    <scope>NUCLEOTIDE SEQUENCE [LARGE SCALE GENOMIC DNA]</scope>
    <source>
        <strain evidence="5 6">GluBS11</strain>
    </source>
</reference>
<organism evidence="5 6">
    <name type="scientific">Anaerobium acetethylicum</name>
    <dbReference type="NCBI Taxonomy" id="1619234"/>
    <lineage>
        <taxon>Bacteria</taxon>
        <taxon>Bacillati</taxon>
        <taxon>Bacillota</taxon>
        <taxon>Clostridia</taxon>
        <taxon>Lachnospirales</taxon>
        <taxon>Lachnospiraceae</taxon>
        <taxon>Anaerobium</taxon>
    </lineage>
</organism>
<dbReference type="PRINTS" id="PR00032">
    <property type="entry name" value="HTHARAC"/>
</dbReference>
<evidence type="ECO:0000256" key="1">
    <source>
        <dbReference type="ARBA" id="ARBA00023015"/>
    </source>
</evidence>
<dbReference type="GO" id="GO:0043565">
    <property type="term" value="F:sequence-specific DNA binding"/>
    <property type="evidence" value="ECO:0007669"/>
    <property type="project" value="InterPro"/>
</dbReference>
<dbReference type="PROSITE" id="PS00041">
    <property type="entry name" value="HTH_ARAC_FAMILY_1"/>
    <property type="match status" value="1"/>
</dbReference>
<dbReference type="InterPro" id="IPR018062">
    <property type="entry name" value="HTH_AraC-typ_CS"/>
</dbReference>
<dbReference type="OrthoDB" id="185320at2"/>
<dbReference type="InterPro" id="IPR009057">
    <property type="entry name" value="Homeodomain-like_sf"/>
</dbReference>
<dbReference type="STRING" id="1619234.SAMN05421730_101055"/>
<evidence type="ECO:0000313" key="5">
    <source>
        <dbReference type="EMBL" id="SCP97393.1"/>
    </source>
</evidence>
<dbReference type="SMART" id="SM00342">
    <property type="entry name" value="HTH_ARAC"/>
    <property type="match status" value="1"/>
</dbReference>
<dbReference type="RefSeq" id="WP_091233455.1">
    <property type="nucleotide sequence ID" value="NZ_FMKA01000010.1"/>
</dbReference>
<dbReference type="InterPro" id="IPR018060">
    <property type="entry name" value="HTH_AraC"/>
</dbReference>
<dbReference type="InterPro" id="IPR020449">
    <property type="entry name" value="Tscrpt_reg_AraC-type_HTH"/>
</dbReference>
<dbReference type="InterPro" id="IPR037923">
    <property type="entry name" value="HTH-like"/>
</dbReference>
<keyword evidence="6" id="KW-1185">Reference proteome</keyword>
<dbReference type="PROSITE" id="PS01124">
    <property type="entry name" value="HTH_ARAC_FAMILY_2"/>
    <property type="match status" value="1"/>
</dbReference>
<dbReference type="InterPro" id="IPR003313">
    <property type="entry name" value="AraC-bd"/>
</dbReference>
<keyword evidence="2 5" id="KW-0238">DNA-binding</keyword>
<proteinExistence type="predicted"/>
<evidence type="ECO:0000313" key="6">
    <source>
        <dbReference type="Proteomes" id="UP000199315"/>
    </source>
</evidence>
<gene>
    <name evidence="5" type="ORF">SAMN05421730_101055</name>
</gene>
<sequence>MSEKLLFTSDSKRYPGLPLALDGMGLFHLQEPVVRANGVPFYQWVQSVKGKGRLILDQQSFLIPEGCGVYLPMDIPHEYYAVTDLWVTNFLCFSGSCAAGLLSSLGFGNPGVYSLQEPEKTLASEQEIYDIYQSGLPDKALETSKILYQLILDLSVNITKSSTSAGSISNQKILNAARFMELHFKEQISLYDIAESVQLSREYLCTLFKKSTGTSVSDYLLNIRMVHAKTYLIQYPDKKIKEVAAMSGFSDSSYFCSVFKKTEQMTPNEFRELRH</sequence>
<dbReference type="Proteomes" id="UP000199315">
    <property type="component" value="Unassembled WGS sequence"/>
</dbReference>
<evidence type="ECO:0000256" key="3">
    <source>
        <dbReference type="ARBA" id="ARBA00023163"/>
    </source>
</evidence>
<accession>A0A1D3TTR7</accession>